<evidence type="ECO:0000256" key="2">
    <source>
        <dbReference type="ARBA" id="ARBA00004805"/>
    </source>
</evidence>
<dbReference type="GO" id="GO:0016780">
    <property type="term" value="F:phosphotransferase activity, for other substituted phosphate groups"/>
    <property type="evidence" value="ECO:0007669"/>
    <property type="project" value="UniProtKB-UniRule"/>
</dbReference>
<dbReference type="GO" id="GO:0000287">
    <property type="term" value="F:magnesium ion binding"/>
    <property type="evidence" value="ECO:0007669"/>
    <property type="project" value="UniProtKB-UniRule"/>
</dbReference>
<comment type="caution">
    <text evidence="19">The sequence shown here is derived from an EMBL/GenBank/DDBJ whole genome shotgun (WGS) entry which is preliminary data.</text>
</comment>
<comment type="similarity">
    <text evidence="4 17 18">Belongs to the CDP-alcohol phosphatidyltransferase class-I family.</text>
</comment>
<feature type="binding site" evidence="17">
    <location>
        <position position="72"/>
    </location>
    <ligand>
        <name>a CDP-1,2-diacyl-sn-glycerol</name>
        <dbReference type="ChEBI" id="CHEBI:58332"/>
    </ligand>
</feature>
<keyword evidence="6 17" id="KW-1003">Cell membrane</keyword>
<evidence type="ECO:0000256" key="4">
    <source>
        <dbReference type="ARBA" id="ARBA00010441"/>
    </source>
</evidence>
<accession>A0A2N6T4G7</accession>
<dbReference type="HAMAP" id="MF_02241">
    <property type="entry name" value="PIP_synthase"/>
    <property type="match status" value="1"/>
</dbReference>
<dbReference type="PROSITE" id="PS00379">
    <property type="entry name" value="CDP_ALCOHOL_P_TRANSF"/>
    <property type="match status" value="1"/>
</dbReference>
<evidence type="ECO:0000256" key="7">
    <source>
        <dbReference type="ARBA" id="ARBA00022679"/>
    </source>
</evidence>
<feature type="binding site" evidence="17">
    <location>
        <position position="82"/>
    </location>
    <ligand>
        <name>a CDP-1,2-diacyl-sn-glycerol</name>
        <dbReference type="ChEBI" id="CHEBI:58332"/>
    </ligand>
</feature>
<evidence type="ECO:0000256" key="3">
    <source>
        <dbReference type="ARBA" id="ARBA00005189"/>
    </source>
</evidence>
<keyword evidence="7 17" id="KW-0808">Transferase</keyword>
<keyword evidence="11 17" id="KW-1133">Transmembrane helix</keyword>
<organism evidence="19 20">
    <name type="scientific">Corynebacterium tuscaniense</name>
    <dbReference type="NCBI Taxonomy" id="302449"/>
    <lineage>
        <taxon>Bacteria</taxon>
        <taxon>Bacillati</taxon>
        <taxon>Actinomycetota</taxon>
        <taxon>Actinomycetes</taxon>
        <taxon>Mycobacteriales</taxon>
        <taxon>Corynebacteriaceae</taxon>
        <taxon>Corynebacterium</taxon>
    </lineage>
</organism>
<keyword evidence="17" id="KW-1208">Phospholipid metabolism</keyword>
<keyword evidence="12 17" id="KW-0472">Membrane</keyword>
<comment type="catalytic activity">
    <reaction evidence="16 17">
        <text>a CDP-1,2-diacyl-sn-glycerol + 1D-myo-inositol 3-phosphate = a 1,2-diacyl-sn-glycero-3-phospho-(1D-myo-inositol-3-phosphate) + CMP + H(+)</text>
        <dbReference type="Rhea" id="RHEA:60504"/>
        <dbReference type="ChEBI" id="CHEBI:15378"/>
        <dbReference type="ChEBI" id="CHEBI:58088"/>
        <dbReference type="ChEBI" id="CHEBI:58332"/>
        <dbReference type="ChEBI" id="CHEBI:58401"/>
        <dbReference type="ChEBI" id="CHEBI:60377"/>
    </reaction>
</comment>
<evidence type="ECO:0000256" key="16">
    <source>
        <dbReference type="ARBA" id="ARBA00048865"/>
    </source>
</evidence>
<evidence type="ECO:0000256" key="12">
    <source>
        <dbReference type="ARBA" id="ARBA00023136"/>
    </source>
</evidence>
<comment type="pathway">
    <text evidence="2 17">Phospholipid metabolism; phosphatidylinositol phosphate biosynthesis.</text>
</comment>
<dbReference type="Gene3D" id="1.20.120.1760">
    <property type="match status" value="1"/>
</dbReference>
<feature type="active site" description="Proton acceptor" evidence="17">
    <location>
        <position position="93"/>
    </location>
</feature>
<feature type="binding site" evidence="17">
    <location>
        <position position="71"/>
    </location>
    <ligand>
        <name>Mg(2+)</name>
        <dbReference type="ChEBI" id="CHEBI:18420"/>
        <label>1</label>
    </ligand>
</feature>
<evidence type="ECO:0000256" key="5">
    <source>
        <dbReference type="ARBA" id="ARBA00011738"/>
    </source>
</evidence>
<dbReference type="InterPro" id="IPR043130">
    <property type="entry name" value="CDP-OH_PTrfase_TM_dom"/>
</dbReference>
<evidence type="ECO:0000256" key="15">
    <source>
        <dbReference type="ARBA" id="ARBA00033137"/>
    </source>
</evidence>
<reference evidence="19 20" key="1">
    <citation type="submission" date="2017-09" db="EMBL/GenBank/DDBJ databases">
        <title>Bacterial strain isolated from the female urinary microbiota.</title>
        <authorList>
            <person name="Thomas-White K."/>
            <person name="Kumar N."/>
            <person name="Forster S."/>
            <person name="Putonti C."/>
            <person name="Lawley T."/>
            <person name="Wolfe A.J."/>
        </authorList>
    </citation>
    <scope>NUCLEOTIDE SEQUENCE [LARGE SCALE GENOMIC DNA]</scope>
    <source>
        <strain evidence="19 20">UMB0792</strain>
    </source>
</reference>
<evidence type="ECO:0000256" key="9">
    <source>
        <dbReference type="ARBA" id="ARBA00022723"/>
    </source>
</evidence>
<feature type="transmembrane region" description="Helical" evidence="17">
    <location>
        <begin position="31"/>
        <end position="49"/>
    </location>
</feature>
<evidence type="ECO:0000313" key="19">
    <source>
        <dbReference type="EMBL" id="PMC64202.1"/>
    </source>
</evidence>
<dbReference type="InterPro" id="IPR048254">
    <property type="entry name" value="CDP_ALCOHOL_P_TRANSF_CS"/>
</dbReference>
<feature type="binding site" evidence="17">
    <location>
        <position position="68"/>
    </location>
    <ligand>
        <name>Mg(2+)</name>
        <dbReference type="ChEBI" id="CHEBI:18420"/>
        <label>2</label>
    </ligand>
</feature>
<dbReference type="InterPro" id="IPR044268">
    <property type="entry name" value="PIP_synthase_PgsA1"/>
</dbReference>
<dbReference type="Pfam" id="PF01066">
    <property type="entry name" value="CDP-OH_P_transf"/>
    <property type="match status" value="1"/>
</dbReference>
<dbReference type="InterPro" id="IPR000462">
    <property type="entry name" value="CDP-OH_P_trans"/>
</dbReference>
<keyword evidence="8 17" id="KW-0812">Transmembrane</keyword>
<keyword evidence="17" id="KW-0444">Lipid biosynthesis</keyword>
<feature type="binding site" evidence="17">
    <location>
        <position position="68"/>
    </location>
    <ligand>
        <name>Mg(2+)</name>
        <dbReference type="ChEBI" id="CHEBI:18420"/>
        <label>1</label>
    </ligand>
</feature>
<evidence type="ECO:0000256" key="6">
    <source>
        <dbReference type="ARBA" id="ARBA00022475"/>
    </source>
</evidence>
<comment type="caution">
    <text evidence="17">Lacks conserved residue(s) required for the propagation of feature annotation.</text>
</comment>
<comment type="catalytic activity">
    <reaction evidence="13 17">
        <text>1,2-di-(9Z-octadecenoyl)-sn-glycero-3-cytidine-5'-diphosphate + 1D-myo-inositol 3-phosphate = 1,2-di-(9Z-octadecenoyl)-sn-glycero-3-phospho-(1D-myo-inositol-3-phosphate) + CMP + H(+)</text>
        <dbReference type="Rhea" id="RHEA:61216"/>
        <dbReference type="ChEBI" id="CHEBI:15378"/>
        <dbReference type="ChEBI" id="CHEBI:58401"/>
        <dbReference type="ChEBI" id="CHEBI:60377"/>
        <dbReference type="ChEBI" id="CHEBI:85356"/>
        <dbReference type="ChEBI" id="CHEBI:144472"/>
    </reaction>
</comment>
<dbReference type="EC" id="2.7.8.-" evidence="17"/>
<evidence type="ECO:0000256" key="1">
    <source>
        <dbReference type="ARBA" id="ARBA00004651"/>
    </source>
</evidence>
<evidence type="ECO:0000256" key="11">
    <source>
        <dbReference type="ARBA" id="ARBA00022989"/>
    </source>
</evidence>
<proteinExistence type="inferred from homology"/>
<dbReference type="EMBL" id="PNHG01000009">
    <property type="protein sequence ID" value="PMC64202.1"/>
    <property type="molecule type" value="Genomic_DNA"/>
</dbReference>
<comment type="subunit">
    <text evidence="5 17">Homodimer.</text>
</comment>
<dbReference type="AlphaFoldDB" id="A0A2N6T4G7"/>
<comment type="function">
    <text evidence="17">Catalyzes the conjugation of the 1'-hydroxyl group of D-myo-inositol-3-phosphate (also named L-myo-inositol-1-phosphate) with a lipid tail of cytidine diphosphate diacylglycerol (CDP-DAG), forming phosphatidylinositol phosphate (PIP) and CMP. PIP is a precursor of phosphatidylinositol (PI) which is an essential lipid required for cell wall formation.</text>
</comment>
<dbReference type="GO" id="GO:0005886">
    <property type="term" value="C:plasma membrane"/>
    <property type="evidence" value="ECO:0007669"/>
    <property type="project" value="UniProtKB-SubCell"/>
</dbReference>
<comment type="pathway">
    <text evidence="3">Lipid metabolism.</text>
</comment>
<evidence type="ECO:0000256" key="18">
    <source>
        <dbReference type="RuleBase" id="RU003750"/>
    </source>
</evidence>
<evidence type="ECO:0000313" key="20">
    <source>
        <dbReference type="Proteomes" id="UP000235836"/>
    </source>
</evidence>
<dbReference type="UniPathway" id="UPA00220"/>
<keyword evidence="17" id="KW-0594">Phospholipid biosynthesis</keyword>
<evidence type="ECO:0000256" key="13">
    <source>
        <dbReference type="ARBA" id="ARBA00023935"/>
    </source>
</evidence>
<protein>
    <recommendedName>
        <fullName evidence="14 17">Phosphatidylinositol phosphate synthase</fullName>
        <shortName evidence="17">PIP synthase</shortName>
        <ecNumber evidence="17">2.7.8.-</ecNumber>
    </recommendedName>
    <alternativeName>
        <fullName evidence="15 17">CDP-diacylglycerol--D-myo-inositol-3-phosphate 3-phosphatidyltransferase</fullName>
    </alternativeName>
</protein>
<keyword evidence="20" id="KW-1185">Reference proteome</keyword>
<evidence type="ECO:0000256" key="17">
    <source>
        <dbReference type="HAMAP-Rule" id="MF_02241"/>
    </source>
</evidence>
<feature type="binding site" evidence="17">
    <location>
        <begin position="31"/>
        <end position="34"/>
    </location>
    <ligand>
        <name>a CDP-1,2-diacyl-sn-glycerol</name>
        <dbReference type="ChEBI" id="CHEBI:58332"/>
    </ligand>
</feature>
<keyword evidence="9 17" id="KW-0479">Metal-binding</keyword>
<name>A0A2N6T4G7_9CORY</name>
<evidence type="ECO:0000256" key="10">
    <source>
        <dbReference type="ARBA" id="ARBA00022842"/>
    </source>
</evidence>
<evidence type="ECO:0000256" key="14">
    <source>
        <dbReference type="ARBA" id="ARBA00024082"/>
    </source>
</evidence>
<comment type="subcellular location">
    <subcellularLocation>
        <location evidence="1 17">Cell membrane</location>
        <topology evidence="1 17">Multi-pass membrane protein</topology>
    </subcellularLocation>
</comment>
<sequence length="224" mass="22963">MLMFSARARQPIAVVVDPVAKALLRVGLTPNMVTVAGTVATIMVLVLLIPSGHLIWATALTALFAAMDLIDGTMARMRGGGTAFGATLDASCDRLTDGALFGAIAVWLIYTEQARPSAAGACLVVLVLSQVISYIKARAEAGGLTVNGGLIERAERIIIALVGLFLQGVGVPNAVVVALWVLAVGSAVTVVQRLVLASRDPKASAHIAPPKGATDPAGVDGYQA</sequence>
<keyword evidence="10 17" id="KW-0460">Magnesium</keyword>
<feature type="binding site" evidence="17">
    <location>
        <position position="89"/>
    </location>
    <ligand>
        <name>Mg(2+)</name>
        <dbReference type="ChEBI" id="CHEBI:18420"/>
        <label>1</label>
    </ligand>
</feature>
<feature type="binding site" evidence="17">
    <location>
        <position position="89"/>
    </location>
    <ligand>
        <name>Mg(2+)</name>
        <dbReference type="ChEBI" id="CHEBI:18420"/>
        <label>2</label>
    </ligand>
</feature>
<dbReference type="Proteomes" id="UP000235836">
    <property type="component" value="Unassembled WGS sequence"/>
</dbReference>
<evidence type="ECO:0000256" key="8">
    <source>
        <dbReference type="ARBA" id="ARBA00022692"/>
    </source>
</evidence>
<feature type="binding site" evidence="17">
    <location>
        <position position="76"/>
    </location>
    <ligand>
        <name>a CDP-1,2-diacyl-sn-glycerol</name>
        <dbReference type="ChEBI" id="CHEBI:58332"/>
    </ligand>
</feature>
<gene>
    <name evidence="19" type="ORF">CJ203_07370</name>
</gene>
<comment type="cofactor">
    <cofactor evidence="17">
        <name>Mg(2+)</name>
        <dbReference type="ChEBI" id="CHEBI:18420"/>
    </cofactor>
    <text evidence="17">Contains a di-nuclear catalytic Mg(2+) center.</text>
</comment>
<keyword evidence="17" id="KW-0443">Lipid metabolism</keyword>
<dbReference type="NCBIfam" id="NF045883">
    <property type="entry name" value="PIPSynth"/>
    <property type="match status" value="1"/>
</dbReference>
<dbReference type="GO" id="GO:0008654">
    <property type="term" value="P:phospholipid biosynthetic process"/>
    <property type="evidence" value="ECO:0007669"/>
    <property type="project" value="UniProtKB-UniRule"/>
</dbReference>
<feature type="binding site" evidence="17">
    <location>
        <position position="93"/>
    </location>
    <ligand>
        <name>Mg(2+)</name>
        <dbReference type="ChEBI" id="CHEBI:18420"/>
        <label>2</label>
    </ligand>
</feature>